<dbReference type="GeneID" id="15802742"/>
<comment type="caution">
    <text evidence="2">The sequence shown here is derived from an EMBL/GenBank/DDBJ whole genome shotgun (WGS) entry which is preliminary data.</text>
</comment>
<feature type="signal peptide" evidence="1">
    <location>
        <begin position="1"/>
        <end position="21"/>
    </location>
</feature>
<protein>
    <submittedName>
        <fullName evidence="2">Signal peptide containing protein</fullName>
    </submittedName>
</protein>
<dbReference type="OrthoDB" id="361805at2759"/>
<keyword evidence="3" id="KW-1185">Reference proteome</keyword>
<name>L1LD06_THEEQ</name>
<dbReference type="KEGG" id="beq:BEWA_051890"/>
<dbReference type="eggNOG" id="ENOG502TN52">
    <property type="taxonomic scope" value="Eukaryota"/>
</dbReference>
<feature type="chain" id="PRO_5003953106" evidence="1">
    <location>
        <begin position="22"/>
        <end position="194"/>
    </location>
</feature>
<evidence type="ECO:0000313" key="2">
    <source>
        <dbReference type="EMBL" id="EKX73135.1"/>
    </source>
</evidence>
<dbReference type="RefSeq" id="XP_004832587.1">
    <property type="nucleotide sequence ID" value="XM_004832530.1"/>
</dbReference>
<dbReference type="Proteomes" id="UP000031512">
    <property type="component" value="Unassembled WGS sequence"/>
</dbReference>
<evidence type="ECO:0000313" key="3">
    <source>
        <dbReference type="Proteomes" id="UP000031512"/>
    </source>
</evidence>
<reference evidence="2 3" key="1">
    <citation type="journal article" date="2012" name="BMC Genomics">
        <title>Comparative genomic analysis and phylogenetic position of Theileria equi.</title>
        <authorList>
            <person name="Kappmeyer L.S."/>
            <person name="Thiagarajan M."/>
            <person name="Herndon D.R."/>
            <person name="Ramsay J.D."/>
            <person name="Caler E."/>
            <person name="Djikeng A."/>
            <person name="Gillespie J.J."/>
            <person name="Lau A.O."/>
            <person name="Roalson E.H."/>
            <person name="Silva J.C."/>
            <person name="Silva M.G."/>
            <person name="Suarez C.E."/>
            <person name="Ueti M.W."/>
            <person name="Nene V.M."/>
            <person name="Mealey R.H."/>
            <person name="Knowles D.P."/>
            <person name="Brayton K.A."/>
        </authorList>
    </citation>
    <scope>NUCLEOTIDE SEQUENCE [LARGE SCALE GENOMIC DNA]</scope>
    <source>
        <strain evidence="2 3">WA</strain>
    </source>
</reference>
<sequence>MKLKGPSIILAIVGLQFFTLAMDQETQENDTIEKDISEDVGDDISDDDQEIKCMVHAKRPYGVSPTFTLYGIQHKFSALLIGYDIHTEERRSNKGSLYGWSAPKVPDENGTAKFRFDIDYVSVLPQSGVPLSYCALIFSPPVFPKFDVKDVFGKPAMNMERYFGSKEHLIGAFKRKSRKITECCFVAYPMASRR</sequence>
<accession>L1LD06</accession>
<gene>
    <name evidence="2" type="ORF">BEWA_051890</name>
</gene>
<evidence type="ECO:0000256" key="1">
    <source>
        <dbReference type="SAM" id="SignalP"/>
    </source>
</evidence>
<dbReference type="VEuPathDB" id="PiroplasmaDB:BEWA_051890"/>
<proteinExistence type="predicted"/>
<dbReference type="AlphaFoldDB" id="L1LD06"/>
<dbReference type="EMBL" id="ACOU01000003">
    <property type="protein sequence ID" value="EKX73135.1"/>
    <property type="molecule type" value="Genomic_DNA"/>
</dbReference>
<organism evidence="2 3">
    <name type="scientific">Theileria equi strain WA</name>
    <dbReference type="NCBI Taxonomy" id="1537102"/>
    <lineage>
        <taxon>Eukaryota</taxon>
        <taxon>Sar</taxon>
        <taxon>Alveolata</taxon>
        <taxon>Apicomplexa</taxon>
        <taxon>Aconoidasida</taxon>
        <taxon>Piroplasmida</taxon>
        <taxon>Theileriidae</taxon>
        <taxon>Theileria</taxon>
    </lineage>
</organism>
<keyword evidence="1" id="KW-0732">Signal</keyword>